<dbReference type="PANTHER" id="PTHR33322">
    <property type="entry name" value="BAG DOMAIN CONTAINING PROTEIN, EXPRESSED"/>
    <property type="match status" value="1"/>
</dbReference>
<evidence type="ECO:0000256" key="1">
    <source>
        <dbReference type="ARBA" id="ARBA00023186"/>
    </source>
</evidence>
<dbReference type="InterPro" id="IPR003103">
    <property type="entry name" value="BAG_domain"/>
</dbReference>
<dbReference type="GO" id="GO:0051087">
    <property type="term" value="F:protein-folding chaperone binding"/>
    <property type="evidence" value="ECO:0007669"/>
    <property type="project" value="InterPro"/>
</dbReference>
<name>A0A9D5HLE0_9LILI</name>
<evidence type="ECO:0000256" key="2">
    <source>
        <dbReference type="SAM" id="MobiDB-lite"/>
    </source>
</evidence>
<dbReference type="Pfam" id="PF02179">
    <property type="entry name" value="BAG"/>
    <property type="match status" value="1"/>
</dbReference>
<keyword evidence="5" id="KW-1185">Reference proteome</keyword>
<comment type="caution">
    <text evidence="4">The sequence shown here is derived from an EMBL/GenBank/DDBJ whole genome shotgun (WGS) entry which is preliminary data.</text>
</comment>
<dbReference type="PANTHER" id="PTHR33322:SF18">
    <property type="entry name" value="BAG FAMILY MOLECULAR CHAPERONE REGULATOR 8, CHLOROPLASTIC"/>
    <property type="match status" value="1"/>
</dbReference>
<evidence type="ECO:0000313" key="5">
    <source>
        <dbReference type="Proteomes" id="UP001085076"/>
    </source>
</evidence>
<keyword evidence="1" id="KW-0143">Chaperone</keyword>
<accession>A0A9D5HLE0</accession>
<dbReference type="EMBL" id="JAGGNH010000002">
    <property type="protein sequence ID" value="KAJ0980192.1"/>
    <property type="molecule type" value="Genomic_DNA"/>
</dbReference>
<feature type="domain" description="BAG" evidence="3">
    <location>
        <begin position="196"/>
        <end position="251"/>
    </location>
</feature>
<dbReference type="OrthoDB" id="1100735at2759"/>
<gene>
    <name evidence="4" type="ORF">J5N97_008447</name>
</gene>
<dbReference type="GO" id="GO:0006457">
    <property type="term" value="P:protein folding"/>
    <property type="evidence" value="ECO:0007669"/>
    <property type="project" value="TreeGrafter"/>
</dbReference>
<dbReference type="Proteomes" id="UP001085076">
    <property type="component" value="Miscellaneous, Linkage group lg02"/>
</dbReference>
<reference evidence="4" key="2">
    <citation type="journal article" date="2022" name="Hortic Res">
        <title>The genome of Dioscorea zingiberensis sheds light on the biosynthesis, origin and evolution of the medicinally important diosgenin saponins.</title>
        <authorList>
            <person name="Li Y."/>
            <person name="Tan C."/>
            <person name="Li Z."/>
            <person name="Guo J."/>
            <person name="Li S."/>
            <person name="Chen X."/>
            <person name="Wang C."/>
            <person name="Dai X."/>
            <person name="Yang H."/>
            <person name="Song W."/>
            <person name="Hou L."/>
            <person name="Xu J."/>
            <person name="Tong Z."/>
            <person name="Xu A."/>
            <person name="Yuan X."/>
            <person name="Wang W."/>
            <person name="Yang Q."/>
            <person name="Chen L."/>
            <person name="Sun Z."/>
            <person name="Wang K."/>
            <person name="Pan B."/>
            <person name="Chen J."/>
            <person name="Bao Y."/>
            <person name="Liu F."/>
            <person name="Qi X."/>
            <person name="Gang D.R."/>
            <person name="Wen J."/>
            <person name="Li J."/>
        </authorList>
    </citation>
    <scope>NUCLEOTIDE SEQUENCE</scope>
    <source>
        <strain evidence="4">Dzin_1.0</strain>
    </source>
</reference>
<evidence type="ECO:0000259" key="3">
    <source>
        <dbReference type="Pfam" id="PF02179"/>
    </source>
</evidence>
<protein>
    <recommendedName>
        <fullName evidence="3">BAG domain-containing protein</fullName>
    </recommendedName>
</protein>
<organism evidence="4 5">
    <name type="scientific">Dioscorea zingiberensis</name>
    <dbReference type="NCBI Taxonomy" id="325984"/>
    <lineage>
        <taxon>Eukaryota</taxon>
        <taxon>Viridiplantae</taxon>
        <taxon>Streptophyta</taxon>
        <taxon>Embryophyta</taxon>
        <taxon>Tracheophyta</taxon>
        <taxon>Spermatophyta</taxon>
        <taxon>Magnoliopsida</taxon>
        <taxon>Liliopsida</taxon>
        <taxon>Dioscoreales</taxon>
        <taxon>Dioscoreaceae</taxon>
        <taxon>Dioscorea</taxon>
    </lineage>
</organism>
<sequence>MPPHPHHPHHQHSHCHSSPPPCSFFSSPSPSPSPSPSCCCCCSCGCSSSPPSPQPSDPMVLLQAILSNQLHSSNPSHSEHHLLQTLASHLIKPHPQPPQRHHKDPESKTQSLLLSLLHRVSALESQLPNLSPPPPPPPPVAAVPVPAAAAAKPSLRDVAARTIQARFREFLVRRSRTLRHLKQLAAVKSHAAALRSSLSGKVRVTDSERISERAMDLLLQLDSIQSYDPMIREGKKSISRELTRILEFIDKVSPKELRNPIKEESGDHRRRRRSLGSKAAKRVSFSDFDAHEPFAEDLIDLSGEMERLGRGIEGIGLHSRVLDVEHAENAELENEDEIRYGVGRKFEVPNGNFGLYAPMPVQMESRES</sequence>
<feature type="region of interest" description="Disordered" evidence="2">
    <location>
        <begin position="91"/>
        <end position="110"/>
    </location>
</feature>
<dbReference type="InterPro" id="IPR040400">
    <property type="entry name" value="BAG5/6/7/8"/>
</dbReference>
<dbReference type="AlphaFoldDB" id="A0A9D5HLE0"/>
<evidence type="ECO:0000313" key="4">
    <source>
        <dbReference type="EMBL" id="KAJ0980192.1"/>
    </source>
</evidence>
<proteinExistence type="predicted"/>
<reference evidence="4" key="1">
    <citation type="submission" date="2021-03" db="EMBL/GenBank/DDBJ databases">
        <authorList>
            <person name="Li Z."/>
            <person name="Yang C."/>
        </authorList>
    </citation>
    <scope>NUCLEOTIDE SEQUENCE</scope>
    <source>
        <strain evidence="4">Dzin_1.0</strain>
        <tissue evidence="4">Leaf</tissue>
    </source>
</reference>
<dbReference type="GO" id="GO:0009506">
    <property type="term" value="C:plasmodesma"/>
    <property type="evidence" value="ECO:0007669"/>
    <property type="project" value="TreeGrafter"/>
</dbReference>
<dbReference type="SUPFAM" id="SSF63491">
    <property type="entry name" value="BAG domain"/>
    <property type="match status" value="1"/>
</dbReference>